<dbReference type="GO" id="GO:0061631">
    <property type="term" value="F:ubiquitin conjugating enzyme activity"/>
    <property type="evidence" value="ECO:0007669"/>
    <property type="project" value="UniProtKB-EC"/>
</dbReference>
<dbReference type="EMBL" id="BTRK01000002">
    <property type="protein sequence ID" value="GMR36099.1"/>
    <property type="molecule type" value="Genomic_DNA"/>
</dbReference>
<keyword evidence="10" id="KW-0472">Membrane</keyword>
<keyword evidence="16" id="KW-1185">Reference proteome</keyword>
<dbReference type="InterPro" id="IPR016135">
    <property type="entry name" value="UBQ-conjugating_enzyme/RWD"/>
</dbReference>
<dbReference type="SMART" id="SM00212">
    <property type="entry name" value="UBCc"/>
    <property type="match status" value="1"/>
</dbReference>
<dbReference type="InterPro" id="IPR050113">
    <property type="entry name" value="Ub_conjugating_enzyme"/>
</dbReference>
<organism evidence="15 16">
    <name type="scientific">Pristionchus mayeri</name>
    <dbReference type="NCBI Taxonomy" id="1317129"/>
    <lineage>
        <taxon>Eukaryota</taxon>
        <taxon>Metazoa</taxon>
        <taxon>Ecdysozoa</taxon>
        <taxon>Nematoda</taxon>
        <taxon>Chromadorea</taxon>
        <taxon>Rhabditida</taxon>
        <taxon>Rhabditina</taxon>
        <taxon>Diplogasteromorpha</taxon>
        <taxon>Diplogasteroidea</taxon>
        <taxon>Neodiplogasteridae</taxon>
        <taxon>Pristionchus</taxon>
    </lineage>
</organism>
<evidence type="ECO:0000256" key="2">
    <source>
        <dbReference type="ARBA" id="ARBA00012486"/>
    </source>
</evidence>
<dbReference type="Pfam" id="PF00179">
    <property type="entry name" value="UQ_con"/>
    <property type="match status" value="1"/>
</dbReference>
<evidence type="ECO:0000313" key="15">
    <source>
        <dbReference type="EMBL" id="GMR36099.1"/>
    </source>
</evidence>
<feature type="region of interest" description="Disordered" evidence="13">
    <location>
        <begin position="178"/>
        <end position="205"/>
    </location>
</feature>
<dbReference type="SUPFAM" id="SSF54495">
    <property type="entry name" value="UBC-like"/>
    <property type="match status" value="1"/>
</dbReference>
<evidence type="ECO:0000256" key="1">
    <source>
        <dbReference type="ARBA" id="ARBA00004586"/>
    </source>
</evidence>
<comment type="subcellular location">
    <subcellularLocation>
        <location evidence="1">Endoplasmic reticulum membrane</location>
    </subcellularLocation>
</comment>
<keyword evidence="3" id="KW-0808">Transferase</keyword>
<evidence type="ECO:0000256" key="8">
    <source>
        <dbReference type="ARBA" id="ARBA00022840"/>
    </source>
</evidence>
<reference evidence="16" key="1">
    <citation type="submission" date="2022-10" db="EMBL/GenBank/DDBJ databases">
        <title>Genome assembly of Pristionchus species.</title>
        <authorList>
            <person name="Yoshida K."/>
            <person name="Sommer R.J."/>
        </authorList>
    </citation>
    <scope>NUCLEOTIDE SEQUENCE [LARGE SCALE GENOMIC DNA]</scope>
    <source>
        <strain evidence="16">RS5460</strain>
    </source>
</reference>
<feature type="compositionally biased region" description="Low complexity" evidence="13">
    <location>
        <begin position="382"/>
        <end position="400"/>
    </location>
</feature>
<evidence type="ECO:0000256" key="10">
    <source>
        <dbReference type="ARBA" id="ARBA00023136"/>
    </source>
</evidence>
<keyword evidence="9" id="KW-1133">Transmembrane helix</keyword>
<evidence type="ECO:0000259" key="14">
    <source>
        <dbReference type="PROSITE" id="PS50127"/>
    </source>
</evidence>
<dbReference type="Proteomes" id="UP001328107">
    <property type="component" value="Unassembled WGS sequence"/>
</dbReference>
<evidence type="ECO:0000256" key="4">
    <source>
        <dbReference type="ARBA" id="ARBA00022692"/>
    </source>
</evidence>
<sequence length="431" mass="47903">MATSSKAPVSTTPSPTAIRRLSRDLQKMKEEPIDGIDAQPLEENILEWHYVIRGSKGTPFEGGLYHGKLLFPSEFPWKPPSIYMFTPNGRFLPNQRLCLSISDYHPETWNPGWTVSAILVGLHSFMNESSIATGTETTTVERKKELAVKSSSYNLRDATFCKLFPALVTEIQGKGVERMSDAQAQEETSRSTSRFGRVPMGNPADADFLQNARQHMMNMQNEMEAAMRAMRDGRDAVPQHARPRQNPILPDDYYFGINAARGGGLQPIQQQQPQPFPQPIPPQPLPQQRQPLPLPQPQQQPQLQMPRPAPAAVFADPGDPRAAGLPRWYPELGVPNRGALDEIDDILFDFEARAQRAVRIMNRHQQQQQQVAVIQGVAQQQQQVVRQQPPQVDPAADAAGPPIPRRAAEEADAAGLNPPAAKRIPDVVTLD</sequence>
<evidence type="ECO:0000256" key="9">
    <source>
        <dbReference type="ARBA" id="ARBA00022989"/>
    </source>
</evidence>
<evidence type="ECO:0000256" key="13">
    <source>
        <dbReference type="SAM" id="MobiDB-lite"/>
    </source>
</evidence>
<evidence type="ECO:0000256" key="3">
    <source>
        <dbReference type="ARBA" id="ARBA00022679"/>
    </source>
</evidence>
<dbReference type="GO" id="GO:0005789">
    <property type="term" value="C:endoplasmic reticulum membrane"/>
    <property type="evidence" value="ECO:0007669"/>
    <property type="project" value="UniProtKB-SubCell"/>
</dbReference>
<dbReference type="InterPro" id="IPR000608">
    <property type="entry name" value="UBC"/>
</dbReference>
<feature type="region of interest" description="Disordered" evidence="13">
    <location>
        <begin position="263"/>
        <end position="324"/>
    </location>
</feature>
<dbReference type="CDD" id="cd23799">
    <property type="entry name" value="UBCc_UBE2J"/>
    <property type="match status" value="1"/>
</dbReference>
<feature type="compositionally biased region" description="Pro residues" evidence="13">
    <location>
        <begin position="274"/>
        <end position="285"/>
    </location>
</feature>
<dbReference type="GO" id="GO:0005524">
    <property type="term" value="F:ATP binding"/>
    <property type="evidence" value="ECO:0007669"/>
    <property type="project" value="UniProtKB-KW"/>
</dbReference>
<dbReference type="GO" id="GO:0032446">
    <property type="term" value="P:protein modification by small protein conjugation"/>
    <property type="evidence" value="ECO:0007669"/>
    <property type="project" value="UniProtKB-ARBA"/>
</dbReference>
<keyword evidence="4" id="KW-0812">Transmembrane</keyword>
<dbReference type="Gene3D" id="3.10.110.10">
    <property type="entry name" value="Ubiquitin Conjugating Enzyme"/>
    <property type="match status" value="1"/>
</dbReference>
<feature type="domain" description="UBC core" evidence="14">
    <location>
        <begin position="16"/>
        <end position="166"/>
    </location>
</feature>
<name>A0AAN4ZA13_9BILA</name>
<feature type="region of interest" description="Disordered" evidence="13">
    <location>
        <begin position="382"/>
        <end position="431"/>
    </location>
</feature>
<keyword evidence="8" id="KW-0067">ATP-binding</keyword>
<comment type="caution">
    <text evidence="15">The sequence shown here is derived from an EMBL/GenBank/DDBJ whole genome shotgun (WGS) entry which is preliminary data.</text>
</comment>
<protein>
    <recommendedName>
        <fullName evidence="12">Ubiquitin-conjugating enzyme E2 J2</fullName>
        <ecNumber evidence="2">2.3.2.23</ecNumber>
    </recommendedName>
</protein>
<evidence type="ECO:0000256" key="12">
    <source>
        <dbReference type="ARBA" id="ARBA00073320"/>
    </source>
</evidence>
<keyword evidence="7" id="KW-0256">Endoplasmic reticulum</keyword>
<keyword evidence="5" id="KW-0547">Nucleotide-binding</keyword>
<gene>
    <name evidence="15" type="ORF">PMAYCL1PPCAC_06294</name>
</gene>
<dbReference type="PROSITE" id="PS50127">
    <property type="entry name" value="UBC_2"/>
    <property type="match status" value="1"/>
</dbReference>
<proteinExistence type="predicted"/>
<dbReference type="PANTHER" id="PTHR24067">
    <property type="entry name" value="UBIQUITIN-CONJUGATING ENZYME E2"/>
    <property type="match status" value="1"/>
</dbReference>
<evidence type="ECO:0000256" key="5">
    <source>
        <dbReference type="ARBA" id="ARBA00022741"/>
    </source>
</evidence>
<evidence type="ECO:0000256" key="11">
    <source>
        <dbReference type="ARBA" id="ARBA00054775"/>
    </source>
</evidence>
<dbReference type="EC" id="2.3.2.23" evidence="2"/>
<feature type="compositionally biased region" description="Polar residues" evidence="13">
    <location>
        <begin position="182"/>
        <end position="194"/>
    </location>
</feature>
<evidence type="ECO:0000313" key="16">
    <source>
        <dbReference type="Proteomes" id="UP001328107"/>
    </source>
</evidence>
<keyword evidence="6" id="KW-0833">Ubl conjugation pathway</keyword>
<accession>A0AAN4ZA13</accession>
<evidence type="ECO:0000256" key="7">
    <source>
        <dbReference type="ARBA" id="ARBA00022824"/>
    </source>
</evidence>
<dbReference type="AlphaFoldDB" id="A0AAN4ZA13"/>
<comment type="function">
    <text evidence="11">Catalyzes the covalent attachment of ubiquitin to other proteins. Seems to function in the selective degradation of misfolded membrane proteins from the endoplasmic reticulum (ERAD). In cooperation with the GATOR2 complex, catalyzes 'Lys-6'-linked ubiquitination of NPRL2.</text>
</comment>
<evidence type="ECO:0000256" key="6">
    <source>
        <dbReference type="ARBA" id="ARBA00022786"/>
    </source>
</evidence>
<dbReference type="FunFam" id="3.10.110.10:FF:000023">
    <property type="entry name" value="Ubiquitin-conjugating enzyme E2 J2"/>
    <property type="match status" value="1"/>
</dbReference>